<evidence type="ECO:0000256" key="8">
    <source>
        <dbReference type="SAM" id="MobiDB-lite"/>
    </source>
</evidence>
<dbReference type="Proteomes" id="UP000439113">
    <property type="component" value="Unassembled WGS sequence"/>
</dbReference>
<evidence type="ECO:0000313" key="11">
    <source>
        <dbReference type="Proteomes" id="UP000439113"/>
    </source>
</evidence>
<evidence type="ECO:0000313" key="10">
    <source>
        <dbReference type="EMBL" id="MTV30943.1"/>
    </source>
</evidence>
<dbReference type="AlphaFoldDB" id="A0A6N8DP19"/>
<dbReference type="SUPFAM" id="SSF141523">
    <property type="entry name" value="L,D-transpeptidase catalytic domain-like"/>
    <property type="match status" value="1"/>
</dbReference>
<keyword evidence="3" id="KW-0808">Transferase</keyword>
<evidence type="ECO:0000259" key="9">
    <source>
        <dbReference type="PROSITE" id="PS52029"/>
    </source>
</evidence>
<evidence type="ECO:0000256" key="4">
    <source>
        <dbReference type="ARBA" id="ARBA00022960"/>
    </source>
</evidence>
<comment type="similarity">
    <text evidence="2">Belongs to the YkuD family.</text>
</comment>
<reference evidence="10 11" key="1">
    <citation type="submission" date="2019-11" db="EMBL/GenBank/DDBJ databases">
        <title>Whole-genome sequence of a Rhodoblastus acidophilus DSM 142.</title>
        <authorList>
            <person name="Kyndt J.A."/>
            <person name="Meyer T.E."/>
        </authorList>
    </citation>
    <scope>NUCLEOTIDE SEQUENCE [LARGE SCALE GENOMIC DNA]</scope>
    <source>
        <strain evidence="10 11">DSM 142</strain>
    </source>
</reference>
<evidence type="ECO:0000256" key="6">
    <source>
        <dbReference type="ARBA" id="ARBA00023316"/>
    </source>
</evidence>
<sequence>MRASLSEDTRSLFAEPDQAALALDLRAAAPVPDVPPLQPPANAQASAENRPLGIEDRPLGIQDLRPISDASLQNERPVPVDGVPVPPRRPVGLAALAKQPAPMQIASLEPIALPTSPPIATPQPQAAVIPEAPQTVAPKAAAKTAVAPKPAPVSTPAVASAPSDSSFPNIANALAAVTASVSGENSTLSPAPDAVPVPEPVGGFKKGAQVYVRIFKREGALELWMKKGDRFALYKTYPVCKSSGRLGPKQVKGDYQSPEGFYAVSAKQLNPHSAYHLSFDVGYPNAYDRRHGYTGANIMVHGDCKSVGCFAMTNAGIDEIYGFVALALANGQTEVPVHIFPFRMTEAAIARESGSGSGSSIMAFLDSGGPKQDWSAFWRNLKEGYDLFESSRVPPTAYACGDRYEFSASAASCARIAGR</sequence>
<proteinExistence type="inferred from homology"/>
<feature type="active site" description="Nucleophile" evidence="7">
    <location>
        <position position="309"/>
    </location>
</feature>
<dbReference type="EMBL" id="WNKS01000005">
    <property type="protein sequence ID" value="MTV30943.1"/>
    <property type="molecule type" value="Genomic_DNA"/>
</dbReference>
<evidence type="ECO:0000256" key="1">
    <source>
        <dbReference type="ARBA" id="ARBA00004752"/>
    </source>
</evidence>
<dbReference type="OrthoDB" id="9809748at2"/>
<evidence type="ECO:0000256" key="2">
    <source>
        <dbReference type="ARBA" id="ARBA00005992"/>
    </source>
</evidence>
<feature type="active site" description="Proton donor/acceptor" evidence="7">
    <location>
        <position position="301"/>
    </location>
</feature>
<dbReference type="GO" id="GO:0008360">
    <property type="term" value="P:regulation of cell shape"/>
    <property type="evidence" value="ECO:0007669"/>
    <property type="project" value="UniProtKB-UniRule"/>
</dbReference>
<dbReference type="InterPro" id="IPR038063">
    <property type="entry name" value="Transpep_catalytic_dom"/>
</dbReference>
<dbReference type="GO" id="GO:0016740">
    <property type="term" value="F:transferase activity"/>
    <property type="evidence" value="ECO:0007669"/>
    <property type="project" value="UniProtKB-KW"/>
</dbReference>
<dbReference type="PANTHER" id="PTHR36699">
    <property type="entry name" value="LD-TRANSPEPTIDASE"/>
    <property type="match status" value="1"/>
</dbReference>
<keyword evidence="6 7" id="KW-0961">Cell wall biogenesis/degradation</keyword>
<dbReference type="PROSITE" id="PS52029">
    <property type="entry name" value="LD_TPASE"/>
    <property type="match status" value="1"/>
</dbReference>
<dbReference type="InterPro" id="IPR005490">
    <property type="entry name" value="LD_TPept_cat_dom"/>
</dbReference>
<gene>
    <name evidence="10" type="ORF">GJ654_08040</name>
</gene>
<accession>A0A6N8DP19</accession>
<keyword evidence="5 7" id="KW-0573">Peptidoglycan synthesis</keyword>
<protein>
    <submittedName>
        <fullName evidence="10">L,D-transpeptidase family protein</fullName>
    </submittedName>
</protein>
<evidence type="ECO:0000256" key="5">
    <source>
        <dbReference type="ARBA" id="ARBA00022984"/>
    </source>
</evidence>
<dbReference type="Pfam" id="PF03734">
    <property type="entry name" value="YkuD"/>
    <property type="match status" value="1"/>
</dbReference>
<dbReference type="UniPathway" id="UPA00219"/>
<name>A0A6N8DP19_RHOAC</name>
<dbReference type="CDD" id="cd16913">
    <property type="entry name" value="YkuD_like"/>
    <property type="match status" value="1"/>
</dbReference>
<evidence type="ECO:0000256" key="7">
    <source>
        <dbReference type="PROSITE-ProRule" id="PRU01373"/>
    </source>
</evidence>
<dbReference type="GO" id="GO:0004180">
    <property type="term" value="F:carboxypeptidase activity"/>
    <property type="evidence" value="ECO:0007669"/>
    <property type="project" value="UniProtKB-ARBA"/>
</dbReference>
<dbReference type="PANTHER" id="PTHR36699:SF1">
    <property type="entry name" value="L,D-TRANSPEPTIDASE YAFK-RELATED"/>
    <property type="match status" value="1"/>
</dbReference>
<keyword evidence="4 7" id="KW-0133">Cell shape</keyword>
<evidence type="ECO:0000256" key="3">
    <source>
        <dbReference type="ARBA" id="ARBA00022679"/>
    </source>
</evidence>
<comment type="pathway">
    <text evidence="1 7">Cell wall biogenesis; peptidoglycan biosynthesis.</text>
</comment>
<feature type="region of interest" description="Disordered" evidence="8">
    <location>
        <begin position="30"/>
        <end position="59"/>
    </location>
</feature>
<comment type="caution">
    <text evidence="10">The sequence shown here is derived from an EMBL/GenBank/DDBJ whole genome shotgun (WGS) entry which is preliminary data.</text>
</comment>
<dbReference type="GO" id="GO:0009252">
    <property type="term" value="P:peptidoglycan biosynthetic process"/>
    <property type="evidence" value="ECO:0007669"/>
    <property type="project" value="UniProtKB-UniPathway"/>
</dbReference>
<organism evidence="10 11">
    <name type="scientific">Rhodoblastus acidophilus</name>
    <name type="common">Rhodopseudomonas acidophila</name>
    <dbReference type="NCBI Taxonomy" id="1074"/>
    <lineage>
        <taxon>Bacteria</taxon>
        <taxon>Pseudomonadati</taxon>
        <taxon>Pseudomonadota</taxon>
        <taxon>Alphaproteobacteria</taxon>
        <taxon>Hyphomicrobiales</taxon>
        <taxon>Rhodoblastaceae</taxon>
        <taxon>Rhodoblastus</taxon>
    </lineage>
</organism>
<dbReference type="GO" id="GO:0071555">
    <property type="term" value="P:cell wall organization"/>
    <property type="evidence" value="ECO:0007669"/>
    <property type="project" value="UniProtKB-UniRule"/>
</dbReference>
<feature type="domain" description="L,D-TPase catalytic" evidence="9">
    <location>
        <begin position="210"/>
        <end position="340"/>
    </location>
</feature>